<evidence type="ECO:0000256" key="1">
    <source>
        <dbReference type="ARBA" id="ARBA00004651"/>
    </source>
</evidence>
<keyword evidence="7 10" id="KW-0472">Membrane</keyword>
<keyword evidence="5 10" id="KW-0573">Peptidoglycan synthesis</keyword>
<accession>A0A971M1I1</accession>
<evidence type="ECO:0000256" key="10">
    <source>
        <dbReference type="HAMAP-Rule" id="MF_02078"/>
    </source>
</evidence>
<evidence type="ECO:0000256" key="5">
    <source>
        <dbReference type="ARBA" id="ARBA00022984"/>
    </source>
</evidence>
<feature type="transmembrane region" description="Helical" evidence="10">
    <location>
        <begin position="195"/>
        <end position="217"/>
    </location>
</feature>
<evidence type="ECO:0000313" key="13">
    <source>
        <dbReference type="Proteomes" id="UP000777265"/>
    </source>
</evidence>
<evidence type="ECO:0000313" key="12">
    <source>
        <dbReference type="EMBL" id="NLW33998.1"/>
    </source>
</evidence>
<dbReference type="GO" id="GO:0015648">
    <property type="term" value="F:lipid-linked peptidoglycan transporter activity"/>
    <property type="evidence" value="ECO:0007669"/>
    <property type="project" value="UniProtKB-UniRule"/>
</dbReference>
<dbReference type="AlphaFoldDB" id="A0A971M1I1"/>
<dbReference type="NCBIfam" id="TIGR01695">
    <property type="entry name" value="murJ_mviN"/>
    <property type="match status" value="1"/>
</dbReference>
<evidence type="ECO:0000256" key="4">
    <source>
        <dbReference type="ARBA" id="ARBA00022960"/>
    </source>
</evidence>
<keyword evidence="10 11" id="KW-0813">Transport</keyword>
<dbReference type="PANTHER" id="PTHR47019:SF1">
    <property type="entry name" value="LIPID II FLIPPASE MURJ"/>
    <property type="match status" value="1"/>
</dbReference>
<dbReference type="CDD" id="cd13123">
    <property type="entry name" value="MATE_MurJ_like"/>
    <property type="match status" value="1"/>
</dbReference>
<comment type="subcellular location">
    <subcellularLocation>
        <location evidence="1 10">Cell membrane</location>
        <topology evidence="1 10">Multi-pass membrane protein</topology>
    </subcellularLocation>
</comment>
<evidence type="ECO:0000256" key="8">
    <source>
        <dbReference type="ARBA" id="ARBA00060041"/>
    </source>
</evidence>
<dbReference type="GO" id="GO:0009252">
    <property type="term" value="P:peptidoglycan biosynthetic process"/>
    <property type="evidence" value="ECO:0007669"/>
    <property type="project" value="UniProtKB-UniRule"/>
</dbReference>
<dbReference type="GO" id="GO:0005886">
    <property type="term" value="C:plasma membrane"/>
    <property type="evidence" value="ECO:0007669"/>
    <property type="project" value="UniProtKB-SubCell"/>
</dbReference>
<keyword evidence="3 10" id="KW-0812">Transmembrane</keyword>
<evidence type="ECO:0000256" key="2">
    <source>
        <dbReference type="ARBA" id="ARBA00022475"/>
    </source>
</evidence>
<comment type="caution">
    <text evidence="12">The sequence shown here is derived from an EMBL/GenBank/DDBJ whole genome shotgun (WGS) entry which is preliminary data.</text>
</comment>
<feature type="transmembrane region" description="Helical" evidence="10">
    <location>
        <begin position="274"/>
        <end position="298"/>
    </location>
</feature>
<comment type="pathway">
    <text evidence="10">Cell wall biogenesis; peptidoglycan biosynthesis.</text>
</comment>
<keyword evidence="10 11" id="KW-0961">Cell wall biogenesis/degradation</keyword>
<dbReference type="PRINTS" id="PR01806">
    <property type="entry name" value="VIRFACTRMVIN"/>
</dbReference>
<comment type="similarity">
    <text evidence="9 10 11">Belongs to the MurJ/MviN family.</text>
</comment>
<keyword evidence="6 10" id="KW-1133">Transmembrane helix</keyword>
<dbReference type="Pfam" id="PF03023">
    <property type="entry name" value="MurJ"/>
    <property type="match status" value="1"/>
</dbReference>
<feature type="transmembrane region" description="Helical" evidence="10">
    <location>
        <begin position="480"/>
        <end position="502"/>
    </location>
</feature>
<feature type="transmembrane region" description="Helical" evidence="10">
    <location>
        <begin position="99"/>
        <end position="128"/>
    </location>
</feature>
<evidence type="ECO:0000256" key="9">
    <source>
        <dbReference type="ARBA" id="ARBA00061532"/>
    </source>
</evidence>
<comment type="function">
    <text evidence="8 10 11">Involved in peptidoglycan biosynthesis. Transports lipid-linked peptidoglycan precursors from the inner to the outer leaflet of the cytoplasmic membrane.</text>
</comment>
<dbReference type="InterPro" id="IPR004268">
    <property type="entry name" value="MurJ"/>
</dbReference>
<dbReference type="GO" id="GO:0008360">
    <property type="term" value="P:regulation of cell shape"/>
    <property type="evidence" value="ECO:0007669"/>
    <property type="project" value="UniProtKB-UniRule"/>
</dbReference>
<feature type="transmembrane region" description="Helical" evidence="10">
    <location>
        <begin position="362"/>
        <end position="380"/>
    </location>
</feature>
<dbReference type="InterPro" id="IPR051050">
    <property type="entry name" value="Lipid_II_flippase_MurJ/MviN"/>
</dbReference>
<dbReference type="Proteomes" id="UP000777265">
    <property type="component" value="Unassembled WGS sequence"/>
</dbReference>
<dbReference type="PANTHER" id="PTHR47019">
    <property type="entry name" value="LIPID II FLIPPASE MURJ"/>
    <property type="match status" value="1"/>
</dbReference>
<dbReference type="GO" id="GO:0071555">
    <property type="term" value="P:cell wall organization"/>
    <property type="evidence" value="ECO:0007669"/>
    <property type="project" value="UniProtKB-UniRule"/>
</dbReference>
<evidence type="ECO:0000256" key="11">
    <source>
        <dbReference type="PIRNR" id="PIRNR002869"/>
    </source>
</evidence>
<protein>
    <recommendedName>
        <fullName evidence="10">Probable lipid II flippase MurJ</fullName>
    </recommendedName>
</protein>
<proteinExistence type="inferred from homology"/>
<feature type="transmembrane region" description="Helical" evidence="10">
    <location>
        <begin position="169"/>
        <end position="189"/>
    </location>
</feature>
<feature type="transmembrane region" description="Helical" evidence="10">
    <location>
        <begin position="392"/>
        <end position="411"/>
    </location>
</feature>
<organism evidence="12 13">
    <name type="scientific">Syntrophorhabdus aromaticivorans</name>
    <dbReference type="NCBI Taxonomy" id="328301"/>
    <lineage>
        <taxon>Bacteria</taxon>
        <taxon>Pseudomonadati</taxon>
        <taxon>Thermodesulfobacteriota</taxon>
        <taxon>Syntrophorhabdia</taxon>
        <taxon>Syntrophorhabdales</taxon>
        <taxon>Syntrophorhabdaceae</taxon>
        <taxon>Syntrophorhabdus</taxon>
    </lineage>
</organism>
<dbReference type="HAMAP" id="MF_02078">
    <property type="entry name" value="MurJ_MviN"/>
    <property type="match status" value="1"/>
</dbReference>
<evidence type="ECO:0000256" key="7">
    <source>
        <dbReference type="ARBA" id="ARBA00023136"/>
    </source>
</evidence>
<dbReference type="PIRSF" id="PIRSF002869">
    <property type="entry name" value="MviN"/>
    <property type="match status" value="1"/>
</dbReference>
<evidence type="ECO:0000256" key="3">
    <source>
        <dbReference type="ARBA" id="ARBA00022692"/>
    </source>
</evidence>
<reference evidence="12" key="1">
    <citation type="journal article" date="2020" name="Biotechnol. Biofuels">
        <title>New insights from the biogas microbiome by comprehensive genome-resolved metagenomics of nearly 1600 species originating from multiple anaerobic digesters.</title>
        <authorList>
            <person name="Campanaro S."/>
            <person name="Treu L."/>
            <person name="Rodriguez-R L.M."/>
            <person name="Kovalovszki A."/>
            <person name="Ziels R.M."/>
            <person name="Maus I."/>
            <person name="Zhu X."/>
            <person name="Kougias P.G."/>
            <person name="Basile A."/>
            <person name="Luo G."/>
            <person name="Schluter A."/>
            <person name="Konstantinidis K.T."/>
            <person name="Angelidaki I."/>
        </authorList>
    </citation>
    <scope>NUCLEOTIDE SEQUENCE</scope>
    <source>
        <strain evidence="12">AS06rmzACSIP_7</strain>
    </source>
</reference>
<feature type="transmembrane region" description="Helical" evidence="10">
    <location>
        <begin position="68"/>
        <end position="87"/>
    </location>
</feature>
<feature type="transmembrane region" description="Helical" evidence="10">
    <location>
        <begin position="319"/>
        <end position="342"/>
    </location>
</feature>
<name>A0A971M1I1_9BACT</name>
<feature type="transmembrane region" description="Helical" evidence="10">
    <location>
        <begin position="458"/>
        <end position="474"/>
    </location>
</feature>
<keyword evidence="2 10" id="KW-1003">Cell membrane</keyword>
<feature type="transmembrane region" description="Helical" evidence="10">
    <location>
        <begin position="140"/>
        <end position="162"/>
    </location>
</feature>
<reference evidence="12" key="2">
    <citation type="submission" date="2020-01" db="EMBL/GenBank/DDBJ databases">
        <authorList>
            <person name="Campanaro S."/>
        </authorList>
    </citation>
    <scope>NUCLEOTIDE SEQUENCE</scope>
    <source>
        <strain evidence="12">AS06rmzACSIP_7</strain>
    </source>
</reference>
<feature type="transmembrane region" description="Helical" evidence="10">
    <location>
        <begin position="417"/>
        <end position="438"/>
    </location>
</feature>
<keyword evidence="4 10" id="KW-0133">Cell shape</keyword>
<sequence length="510" mass="56794">MEQTPSDAPSPHGTTKDIIRKGSIITIITLISRPLGYIREAIQAYLFGATFLVDAFIVAFNFPELIQTLFFSGATSAFLIPVCVRYMKDRDDYSAIYSTFINLAIILTASLSLLFFVFSNVIVGLIAPGFSHEAKTITKLLFIIMIPVIALHTILSVIKAFLNAKEHFAAPEMSGILWNFAFILSAILLRHQFGIYSLAIGVTAGSFLQIVMQVPYLRKFDIRYHPILSLKHPAISEAKRLFTGALIATSIVPINSFVGRIIASYLPQGEVASLAYAFRIFILPFSLFAVPIYTVVFSKLSKLYHEKDWKGMHSHVDSSVVLLAVTLIPCTILLCSAGDAVIRILYERGAFTAKETLMTNRALFGYSIGLLFYALSISFVRVFNSMHDMRTPAIVGITSIIINAVLASLLMVPFKNLGISLATSIVSLYNFAMLYVLLKKRTRYALKRTTVREITRSLLAGIILLFAIFLVRREVTESPWPLICIAAALTALIYGVFFRNYYLGLLKRSR</sequence>
<dbReference type="EMBL" id="JAAYEE010000016">
    <property type="protein sequence ID" value="NLW33998.1"/>
    <property type="molecule type" value="Genomic_DNA"/>
</dbReference>
<evidence type="ECO:0000256" key="6">
    <source>
        <dbReference type="ARBA" id="ARBA00022989"/>
    </source>
</evidence>
<dbReference type="GO" id="GO:0034204">
    <property type="term" value="P:lipid translocation"/>
    <property type="evidence" value="ECO:0007669"/>
    <property type="project" value="TreeGrafter"/>
</dbReference>
<feature type="transmembrane region" description="Helical" evidence="10">
    <location>
        <begin position="42"/>
        <end position="62"/>
    </location>
</feature>
<feature type="transmembrane region" description="Helical" evidence="10">
    <location>
        <begin position="241"/>
        <end position="262"/>
    </location>
</feature>
<gene>
    <name evidence="10 12" type="primary">murJ</name>
    <name evidence="12" type="ORF">GXY80_00750</name>
</gene>